<organism evidence="1 2">
    <name type="scientific">Zonotrichia albicollis</name>
    <name type="common">White-throated sparrow</name>
    <name type="synonym">Fringilla albicollis</name>
    <dbReference type="NCBI Taxonomy" id="44394"/>
    <lineage>
        <taxon>Eukaryota</taxon>
        <taxon>Metazoa</taxon>
        <taxon>Chordata</taxon>
        <taxon>Craniata</taxon>
        <taxon>Vertebrata</taxon>
        <taxon>Euteleostomi</taxon>
        <taxon>Archelosauria</taxon>
        <taxon>Archosauria</taxon>
        <taxon>Dinosauria</taxon>
        <taxon>Saurischia</taxon>
        <taxon>Theropoda</taxon>
        <taxon>Coelurosauria</taxon>
        <taxon>Aves</taxon>
        <taxon>Neognathae</taxon>
        <taxon>Neoaves</taxon>
        <taxon>Telluraves</taxon>
        <taxon>Australaves</taxon>
        <taxon>Passeriformes</taxon>
        <taxon>Passerellidae</taxon>
        <taxon>Zonotrichia</taxon>
    </lineage>
</organism>
<protein>
    <submittedName>
        <fullName evidence="1">Uncharacterized protein</fullName>
    </submittedName>
</protein>
<dbReference type="InterPro" id="IPR054709">
    <property type="entry name" value="CFAP107"/>
</dbReference>
<dbReference type="Proteomes" id="UP000694413">
    <property type="component" value="Unassembled WGS sequence"/>
</dbReference>
<proteinExistence type="predicted"/>
<dbReference type="Pfam" id="PF22595">
    <property type="entry name" value="CFAP107"/>
    <property type="match status" value="1"/>
</dbReference>
<keyword evidence="2" id="KW-1185">Reference proteome</keyword>
<reference evidence="1" key="1">
    <citation type="submission" date="2025-08" db="UniProtKB">
        <authorList>
            <consortium name="Ensembl"/>
        </authorList>
    </citation>
    <scope>IDENTIFICATION</scope>
</reference>
<name>A0A8D2QH39_ZONAL</name>
<reference evidence="1" key="2">
    <citation type="submission" date="2025-09" db="UniProtKB">
        <authorList>
            <consortium name="Ensembl"/>
        </authorList>
    </citation>
    <scope>IDENTIFICATION</scope>
</reference>
<sequence>MQSDSNHSEPSECCAQQHRVHLILGPATAALFLHHKEARSQNLVSESAENCNGHSYNCAASPLQLECKLAWIPQKSDFPILDEPTLYGLLEDLMKNSTRKKLSDVQCLPHFL</sequence>
<dbReference type="Ensembl" id="ENSZALT00000021912.1">
    <property type="protein sequence ID" value="ENSZALP00000016375.1"/>
    <property type="gene ID" value="ENSZALG00000013295.1"/>
</dbReference>
<dbReference type="AlphaFoldDB" id="A0A8D2QH39"/>
<dbReference type="GO" id="GO:0030317">
    <property type="term" value="P:flagellated sperm motility"/>
    <property type="evidence" value="ECO:0007669"/>
    <property type="project" value="InterPro"/>
</dbReference>
<accession>A0A8D2QH39</accession>
<evidence type="ECO:0000313" key="2">
    <source>
        <dbReference type="Proteomes" id="UP000694413"/>
    </source>
</evidence>
<evidence type="ECO:0000313" key="1">
    <source>
        <dbReference type="Ensembl" id="ENSZALP00000016375.1"/>
    </source>
</evidence>